<sequence>MTGQQATAKAMRCLPAPTNLVRPATYNIFRDNIIPAWEDPGNVGGGRIRVFGQSKQGQPDLKYDQRNMMNQLFVDFLLCIIGGELDNAHVFTGLILDPHKPLLEFWFGKNEEEPETILSTISSKLRILVDQRDFFQPENFKVELKPFS</sequence>
<dbReference type="InterPro" id="IPR001040">
    <property type="entry name" value="TIF_eIF_4E"/>
</dbReference>
<keyword evidence="4 6" id="KW-0694">RNA-binding</keyword>
<evidence type="ECO:0000256" key="6">
    <source>
        <dbReference type="RuleBase" id="RU004374"/>
    </source>
</evidence>
<organism evidence="7 8">
    <name type="scientific">Blattamonas nauphoetae</name>
    <dbReference type="NCBI Taxonomy" id="2049346"/>
    <lineage>
        <taxon>Eukaryota</taxon>
        <taxon>Metamonada</taxon>
        <taxon>Preaxostyla</taxon>
        <taxon>Oxymonadida</taxon>
        <taxon>Blattamonas</taxon>
    </lineage>
</organism>
<evidence type="ECO:0000256" key="1">
    <source>
        <dbReference type="ARBA" id="ARBA00009860"/>
    </source>
</evidence>
<proteinExistence type="inferred from homology"/>
<comment type="caution">
    <text evidence="7">The sequence shown here is derived from an EMBL/GenBank/DDBJ whole genome shotgun (WGS) entry which is preliminary data.</text>
</comment>
<evidence type="ECO:0000256" key="2">
    <source>
        <dbReference type="ARBA" id="ARBA00022540"/>
    </source>
</evidence>
<reference evidence="7 8" key="1">
    <citation type="journal article" date="2022" name="bioRxiv">
        <title>Genomics of Preaxostyla Flagellates Illuminates Evolutionary Transitions and the Path Towards Mitochondrial Loss.</title>
        <authorList>
            <person name="Novak L.V.F."/>
            <person name="Treitli S.C."/>
            <person name="Pyrih J."/>
            <person name="Halakuc P."/>
            <person name="Pipaliya S.V."/>
            <person name="Vacek V."/>
            <person name="Brzon O."/>
            <person name="Soukal P."/>
            <person name="Eme L."/>
            <person name="Dacks J.B."/>
            <person name="Karnkowska A."/>
            <person name="Elias M."/>
            <person name="Hampl V."/>
        </authorList>
    </citation>
    <scope>NUCLEOTIDE SEQUENCE [LARGE SCALE GENOMIC DNA]</scope>
    <source>
        <strain evidence="7">NAU3</strain>
        <tissue evidence="7">Gut</tissue>
    </source>
</reference>
<evidence type="ECO:0000256" key="3">
    <source>
        <dbReference type="ARBA" id="ARBA00022845"/>
    </source>
</evidence>
<protein>
    <submittedName>
        <fullName evidence="7">Uncharacterized protein</fullName>
    </submittedName>
</protein>
<dbReference type="EMBL" id="JARBJD010000060">
    <property type="protein sequence ID" value="KAK2956021.1"/>
    <property type="molecule type" value="Genomic_DNA"/>
</dbReference>
<dbReference type="Proteomes" id="UP001281761">
    <property type="component" value="Unassembled WGS sequence"/>
</dbReference>
<evidence type="ECO:0000256" key="5">
    <source>
        <dbReference type="ARBA" id="ARBA00022917"/>
    </source>
</evidence>
<evidence type="ECO:0000313" key="8">
    <source>
        <dbReference type="Proteomes" id="UP001281761"/>
    </source>
</evidence>
<dbReference type="PANTHER" id="PTHR11960:SF8">
    <property type="entry name" value="EUKARYOTIC TRANSLATION INITIATION FACTOR 4E1-RELATED"/>
    <property type="match status" value="1"/>
</dbReference>
<evidence type="ECO:0000256" key="4">
    <source>
        <dbReference type="ARBA" id="ARBA00022884"/>
    </source>
</evidence>
<dbReference type="InterPro" id="IPR023398">
    <property type="entry name" value="TIF_eIF4e-like"/>
</dbReference>
<comment type="similarity">
    <text evidence="1 6">Belongs to the eukaryotic initiation factor 4E family.</text>
</comment>
<dbReference type="Pfam" id="PF01652">
    <property type="entry name" value="IF4E"/>
    <property type="match status" value="1"/>
</dbReference>
<dbReference type="SUPFAM" id="SSF55418">
    <property type="entry name" value="eIF4e-like"/>
    <property type="match status" value="1"/>
</dbReference>
<dbReference type="PANTHER" id="PTHR11960">
    <property type="entry name" value="EUKARYOTIC TRANSLATION INITIATION FACTOR 4E RELATED"/>
    <property type="match status" value="1"/>
</dbReference>
<name>A0ABQ9XX22_9EUKA</name>
<accession>A0ABQ9XX22</accession>
<keyword evidence="3" id="KW-0810">Translation regulation</keyword>
<gene>
    <name evidence="7" type="ORF">BLNAU_8997</name>
</gene>
<evidence type="ECO:0000313" key="7">
    <source>
        <dbReference type="EMBL" id="KAK2956021.1"/>
    </source>
</evidence>
<keyword evidence="2 6" id="KW-0396">Initiation factor</keyword>
<keyword evidence="8" id="KW-1185">Reference proteome</keyword>
<keyword evidence="5 6" id="KW-0648">Protein biosynthesis</keyword>
<dbReference type="Gene3D" id="3.30.760.10">
    <property type="entry name" value="RNA Cap, Translation Initiation Factor Eif4e"/>
    <property type="match status" value="1"/>
</dbReference>